<proteinExistence type="predicted"/>
<organism evidence="2 3">
    <name type="scientific">Drosophila lebanonensis</name>
    <name type="common">Fruit fly</name>
    <name type="synonym">Scaptodrosophila lebanonensis</name>
    <dbReference type="NCBI Taxonomy" id="7225"/>
    <lineage>
        <taxon>Eukaryota</taxon>
        <taxon>Metazoa</taxon>
        <taxon>Ecdysozoa</taxon>
        <taxon>Arthropoda</taxon>
        <taxon>Hexapoda</taxon>
        <taxon>Insecta</taxon>
        <taxon>Pterygota</taxon>
        <taxon>Neoptera</taxon>
        <taxon>Endopterygota</taxon>
        <taxon>Diptera</taxon>
        <taxon>Brachycera</taxon>
        <taxon>Muscomorpha</taxon>
        <taxon>Ephydroidea</taxon>
        <taxon>Drosophilidae</taxon>
        <taxon>Scaptodrosophila</taxon>
    </lineage>
</organism>
<dbReference type="RefSeq" id="XP_030377732.1">
    <property type="nucleotide sequence ID" value="XM_030521872.1"/>
</dbReference>
<dbReference type="Proteomes" id="UP000504634">
    <property type="component" value="Unplaced"/>
</dbReference>
<dbReference type="OrthoDB" id="7871305at2759"/>
<keyword evidence="2" id="KW-1185">Reference proteome</keyword>
<feature type="transmembrane region" description="Helical" evidence="1">
    <location>
        <begin position="57"/>
        <end position="79"/>
    </location>
</feature>
<sequence length="205" mass="22841">MASTVVDVTTTVASTVSTTTTVEPLQIITNNNSVIFNYPWTTEATIYDWDYYYYPVWVYWAVFVFVFIIVFPLIVTLSARRRRQMTERAIILQRQQARRQMEITISNNNNVNGPPGVGNGVVMSNEHTVSKNLDLPPTYDEVALNSDSKQFNPALCNDGSTLTIATNLECSNPNLTEGYGEPPAYVPPSTMSTTVVVNNSNMPIV</sequence>
<evidence type="ECO:0000313" key="2">
    <source>
        <dbReference type="Proteomes" id="UP000504634"/>
    </source>
</evidence>
<keyword evidence="1" id="KW-1133">Transmembrane helix</keyword>
<accession>A0A6J2TS08</accession>
<name>A0A6J2TS08_DROLE</name>
<keyword evidence="1" id="KW-0472">Membrane</keyword>
<protein>
    <submittedName>
        <fullName evidence="3">Uncharacterized protein LOC115626483 isoform X1</fullName>
    </submittedName>
</protein>
<evidence type="ECO:0000313" key="3">
    <source>
        <dbReference type="RefSeq" id="XP_030377732.1"/>
    </source>
</evidence>
<dbReference type="GeneID" id="115626483"/>
<evidence type="ECO:0000256" key="1">
    <source>
        <dbReference type="SAM" id="Phobius"/>
    </source>
</evidence>
<gene>
    <name evidence="3" type="primary">LOC115626483</name>
</gene>
<dbReference type="AlphaFoldDB" id="A0A6J2TS08"/>
<keyword evidence="1" id="KW-0812">Transmembrane</keyword>
<reference evidence="3" key="1">
    <citation type="submission" date="2025-08" db="UniProtKB">
        <authorList>
            <consortium name="RefSeq"/>
        </authorList>
    </citation>
    <scope>IDENTIFICATION</scope>
    <source>
        <strain evidence="3">11010-0011.00</strain>
        <tissue evidence="3">Whole body</tissue>
    </source>
</reference>